<evidence type="ECO:0000256" key="3">
    <source>
        <dbReference type="ARBA" id="ARBA00022475"/>
    </source>
</evidence>
<dbReference type="HAMAP" id="MF_00237">
    <property type="entry name" value="TatB"/>
    <property type="match status" value="1"/>
</dbReference>
<dbReference type="STRING" id="441112.SAMN04488094_106101"/>
<dbReference type="AlphaFoldDB" id="A0A1I1K7U0"/>
<name>A0A1I1K7U0_9RHOB</name>
<dbReference type="Proteomes" id="UP000198728">
    <property type="component" value="Unassembled WGS sequence"/>
</dbReference>
<dbReference type="InterPro" id="IPR018448">
    <property type="entry name" value="TatB"/>
</dbReference>
<dbReference type="EMBL" id="FOLG01000006">
    <property type="protein sequence ID" value="SFC56979.1"/>
    <property type="molecule type" value="Genomic_DNA"/>
</dbReference>
<evidence type="ECO:0000256" key="2">
    <source>
        <dbReference type="ARBA" id="ARBA00022448"/>
    </source>
</evidence>
<dbReference type="Pfam" id="PF02416">
    <property type="entry name" value="TatA_B_E"/>
    <property type="match status" value="1"/>
</dbReference>
<evidence type="ECO:0000256" key="8">
    <source>
        <dbReference type="ARBA" id="ARBA00023136"/>
    </source>
</evidence>
<dbReference type="GO" id="GO:0043953">
    <property type="term" value="P:protein transport by the Tat complex"/>
    <property type="evidence" value="ECO:0007669"/>
    <property type="project" value="UniProtKB-UniRule"/>
</dbReference>
<comment type="subunit">
    <text evidence="9">The Tat system comprises two distinct complexes: a TatABC complex, containing multiple copies of TatA, TatB and TatC subunits, and a separate TatA complex, containing only TatA subunits. Substrates initially bind to the TatABC complex, which probably triggers association of the separate TatA complex to form the active translocon.</text>
</comment>
<feature type="compositionally biased region" description="Basic and acidic residues" evidence="10">
    <location>
        <begin position="117"/>
        <end position="141"/>
    </location>
</feature>
<keyword evidence="6 9" id="KW-1133">Transmembrane helix</keyword>
<feature type="transmembrane region" description="Helical" evidence="11">
    <location>
        <begin position="6"/>
        <end position="25"/>
    </location>
</feature>
<keyword evidence="3 9" id="KW-1003">Cell membrane</keyword>
<dbReference type="GO" id="GO:0033281">
    <property type="term" value="C:TAT protein transport complex"/>
    <property type="evidence" value="ECO:0007669"/>
    <property type="project" value="UniProtKB-UniRule"/>
</dbReference>
<evidence type="ECO:0000313" key="12">
    <source>
        <dbReference type="EMBL" id="SFC56979.1"/>
    </source>
</evidence>
<keyword evidence="4 9" id="KW-0812">Transmembrane</keyword>
<reference evidence="12 13" key="1">
    <citation type="submission" date="2016-10" db="EMBL/GenBank/DDBJ databases">
        <authorList>
            <person name="de Groot N.N."/>
        </authorList>
    </citation>
    <scope>NUCLEOTIDE SEQUENCE [LARGE SCALE GENOMIC DNA]</scope>
    <source>
        <strain evidence="12 13">DSM 19548</strain>
    </source>
</reference>
<dbReference type="RefSeq" id="WP_093360912.1">
    <property type="nucleotide sequence ID" value="NZ_FOLG01000006.1"/>
</dbReference>
<dbReference type="Gene3D" id="1.20.5.3310">
    <property type="match status" value="1"/>
</dbReference>
<feature type="compositionally biased region" description="Polar residues" evidence="10">
    <location>
        <begin position="160"/>
        <end position="170"/>
    </location>
</feature>
<gene>
    <name evidence="9" type="primary">tatB</name>
    <name evidence="12" type="ORF">SAMN04488094_106101</name>
</gene>
<evidence type="ECO:0000256" key="7">
    <source>
        <dbReference type="ARBA" id="ARBA00023010"/>
    </source>
</evidence>
<sequence>MFDLGWTELMLIGIVALIVVGPKDLPVMFRTLGKFTARMRGMAREFTRAMEDAADESGVRDVAKDFRTMTSPRAMGADALRKATTFDDFDPFGEDDEMADEASARPAKKGPKTAPMTEERADAARKIRESAAAKAQARLDSEAEVQTAPGDSAAPDAATRTAQGPQEGTS</sequence>
<dbReference type="PANTHER" id="PTHR33162">
    <property type="entry name" value="SEC-INDEPENDENT PROTEIN TRANSLOCASE PROTEIN TATA, CHLOROPLASTIC"/>
    <property type="match status" value="1"/>
</dbReference>
<comment type="similarity">
    <text evidence="9">Belongs to the TatB family.</text>
</comment>
<feature type="region of interest" description="Disordered" evidence="10">
    <location>
        <begin position="86"/>
        <end position="170"/>
    </location>
</feature>
<keyword evidence="2 9" id="KW-0813">Transport</keyword>
<comment type="function">
    <text evidence="9">Part of the twin-arginine translocation (Tat) system that transports large folded proteins containing a characteristic twin-arginine motif in their signal peptide across membranes. Together with TatC, TatB is part of a receptor directly interacting with Tat signal peptides. TatB may form an oligomeric binding site that transiently accommodates folded Tat precursor proteins before their translocation.</text>
</comment>
<dbReference type="OrthoDB" id="7206969at2"/>
<organism evidence="12 13">
    <name type="scientific">Tropicimonas isoalkanivorans</name>
    <dbReference type="NCBI Taxonomy" id="441112"/>
    <lineage>
        <taxon>Bacteria</taxon>
        <taxon>Pseudomonadati</taxon>
        <taxon>Pseudomonadota</taxon>
        <taxon>Alphaproteobacteria</taxon>
        <taxon>Rhodobacterales</taxon>
        <taxon>Roseobacteraceae</taxon>
        <taxon>Tropicimonas</taxon>
    </lineage>
</organism>
<evidence type="ECO:0000256" key="11">
    <source>
        <dbReference type="SAM" id="Phobius"/>
    </source>
</evidence>
<evidence type="ECO:0000256" key="1">
    <source>
        <dbReference type="ARBA" id="ARBA00004167"/>
    </source>
</evidence>
<dbReference type="NCBIfam" id="TIGR01410">
    <property type="entry name" value="tatB"/>
    <property type="match status" value="1"/>
</dbReference>
<dbReference type="GO" id="GO:0008320">
    <property type="term" value="F:protein transmembrane transporter activity"/>
    <property type="evidence" value="ECO:0007669"/>
    <property type="project" value="UniProtKB-UniRule"/>
</dbReference>
<evidence type="ECO:0000256" key="9">
    <source>
        <dbReference type="HAMAP-Rule" id="MF_00237"/>
    </source>
</evidence>
<dbReference type="PRINTS" id="PR01506">
    <property type="entry name" value="TATBPROTEIN"/>
</dbReference>
<evidence type="ECO:0000313" key="13">
    <source>
        <dbReference type="Proteomes" id="UP000198728"/>
    </source>
</evidence>
<accession>A0A1I1K7U0</accession>
<dbReference type="InterPro" id="IPR003369">
    <property type="entry name" value="TatA/B/E"/>
</dbReference>
<keyword evidence="13" id="KW-1185">Reference proteome</keyword>
<keyword evidence="7 9" id="KW-0811">Translocation</keyword>
<dbReference type="PANTHER" id="PTHR33162:SF1">
    <property type="entry name" value="SEC-INDEPENDENT PROTEIN TRANSLOCASE PROTEIN TATA, CHLOROPLASTIC"/>
    <property type="match status" value="1"/>
</dbReference>
<protein>
    <recommendedName>
        <fullName evidence="9">Sec-independent protein translocase protein TatB</fullName>
    </recommendedName>
</protein>
<feature type="compositionally biased region" description="Acidic residues" evidence="10">
    <location>
        <begin position="87"/>
        <end position="100"/>
    </location>
</feature>
<evidence type="ECO:0000256" key="6">
    <source>
        <dbReference type="ARBA" id="ARBA00022989"/>
    </source>
</evidence>
<evidence type="ECO:0000256" key="5">
    <source>
        <dbReference type="ARBA" id="ARBA00022927"/>
    </source>
</evidence>
<evidence type="ECO:0000256" key="10">
    <source>
        <dbReference type="SAM" id="MobiDB-lite"/>
    </source>
</evidence>
<keyword evidence="8 9" id="KW-0472">Membrane</keyword>
<evidence type="ECO:0000256" key="4">
    <source>
        <dbReference type="ARBA" id="ARBA00022692"/>
    </source>
</evidence>
<keyword evidence="5 9" id="KW-0653">Protein transport</keyword>
<proteinExistence type="inferred from homology"/>
<comment type="subcellular location">
    <subcellularLocation>
        <location evidence="9">Cell membrane</location>
        <topology evidence="9">Single-pass membrane protein</topology>
    </subcellularLocation>
    <subcellularLocation>
        <location evidence="1">Membrane</location>
        <topology evidence="1">Single-pass membrane protein</topology>
    </subcellularLocation>
</comment>